<accession>A0A2S5B5Y9</accession>
<evidence type="ECO:0000256" key="1">
    <source>
        <dbReference type="SAM" id="MobiDB-lite"/>
    </source>
</evidence>
<feature type="compositionally biased region" description="Low complexity" evidence="1">
    <location>
        <begin position="287"/>
        <end position="317"/>
    </location>
</feature>
<keyword evidence="3" id="KW-1185">Reference proteome</keyword>
<feature type="region of interest" description="Disordered" evidence="1">
    <location>
        <begin position="107"/>
        <end position="332"/>
    </location>
</feature>
<dbReference type="OrthoDB" id="5415522at2759"/>
<feature type="compositionally biased region" description="Pro residues" evidence="1">
    <location>
        <begin position="122"/>
        <end position="138"/>
    </location>
</feature>
<feature type="compositionally biased region" description="Basic and acidic residues" evidence="1">
    <location>
        <begin position="255"/>
        <end position="265"/>
    </location>
</feature>
<dbReference type="Proteomes" id="UP000237144">
    <property type="component" value="Unassembled WGS sequence"/>
</dbReference>
<feature type="compositionally biased region" description="Low complexity" evidence="1">
    <location>
        <begin position="266"/>
        <end position="280"/>
    </location>
</feature>
<reference evidence="2 3" key="1">
    <citation type="journal article" date="2018" name="Front. Microbiol.">
        <title>Prospects for Fungal Bioremediation of Acidic Radioactive Waste Sites: Characterization and Genome Sequence of Rhodotorula taiwanensis MD1149.</title>
        <authorList>
            <person name="Tkavc R."/>
            <person name="Matrosova V.Y."/>
            <person name="Grichenko O.E."/>
            <person name="Gostincar C."/>
            <person name="Volpe R.P."/>
            <person name="Klimenkova P."/>
            <person name="Gaidamakova E.K."/>
            <person name="Zhou C.E."/>
            <person name="Stewart B.J."/>
            <person name="Lyman M.G."/>
            <person name="Malfatti S.A."/>
            <person name="Rubinfeld B."/>
            <person name="Courtot M."/>
            <person name="Singh J."/>
            <person name="Dalgard C.L."/>
            <person name="Hamilton T."/>
            <person name="Frey K.G."/>
            <person name="Gunde-Cimerman N."/>
            <person name="Dugan L."/>
            <person name="Daly M.J."/>
        </authorList>
    </citation>
    <scope>NUCLEOTIDE SEQUENCE [LARGE SCALE GENOMIC DNA]</scope>
    <source>
        <strain evidence="2 3">MD1149</strain>
    </source>
</reference>
<protein>
    <submittedName>
        <fullName evidence="2">Uncharacterized protein</fullName>
    </submittedName>
</protein>
<feature type="region of interest" description="Disordered" evidence="1">
    <location>
        <begin position="1"/>
        <end position="24"/>
    </location>
</feature>
<feature type="compositionally biased region" description="Basic and acidic residues" evidence="1">
    <location>
        <begin position="176"/>
        <end position="185"/>
    </location>
</feature>
<name>A0A2S5B5Y9_9BASI</name>
<feature type="compositionally biased region" description="Basic and acidic residues" evidence="1">
    <location>
        <begin position="1"/>
        <end position="11"/>
    </location>
</feature>
<evidence type="ECO:0000313" key="3">
    <source>
        <dbReference type="Proteomes" id="UP000237144"/>
    </source>
</evidence>
<feature type="compositionally biased region" description="Basic and acidic residues" evidence="1">
    <location>
        <begin position="238"/>
        <end position="247"/>
    </location>
</feature>
<proteinExistence type="predicted"/>
<dbReference type="STRING" id="741276.A0A2S5B5Y9"/>
<organism evidence="2 3">
    <name type="scientific">Rhodotorula taiwanensis</name>
    <dbReference type="NCBI Taxonomy" id="741276"/>
    <lineage>
        <taxon>Eukaryota</taxon>
        <taxon>Fungi</taxon>
        <taxon>Dikarya</taxon>
        <taxon>Basidiomycota</taxon>
        <taxon>Pucciniomycotina</taxon>
        <taxon>Microbotryomycetes</taxon>
        <taxon>Sporidiobolales</taxon>
        <taxon>Sporidiobolaceae</taxon>
        <taxon>Rhodotorula</taxon>
    </lineage>
</organism>
<dbReference type="AlphaFoldDB" id="A0A2S5B5Y9"/>
<sequence>MAVEAHADEKAVAQYSEPPSAEEAQAALPEVPLVPCSDYRCQRLVNRAGDEFCNDYPRAASYHYHNADGSFYQKLANGYSYYNDGKGYNRIELNGVFVREYTIDRTRPIPRDESDESSVAPSTPPRVKPDPYPTPPPTGEQAPRVVKAENEDADDCLARSSASPPASLNAVKRRSRSPDADRGEHAAGPPQRAGLAFATPEPTPGLAVPNTLFNSPPASPEKPPATSEQTSRTLARGTPHEDGRRTNAELLMTPRRSERIQDNHGKSYNVSSSGSNNQGNHYCSRDYGNGSNSHENSNGSYYYSNSNGSTYYNNGKGPATYTSANGKSWTTR</sequence>
<feature type="compositionally biased region" description="Polar residues" evidence="1">
    <location>
        <begin position="320"/>
        <end position="332"/>
    </location>
</feature>
<comment type="caution">
    <text evidence="2">The sequence shown here is derived from an EMBL/GenBank/DDBJ whole genome shotgun (WGS) entry which is preliminary data.</text>
</comment>
<gene>
    <name evidence="2" type="ORF">BMF94_4826</name>
</gene>
<evidence type="ECO:0000313" key="2">
    <source>
        <dbReference type="EMBL" id="POY72189.1"/>
    </source>
</evidence>
<dbReference type="EMBL" id="PJQD01000057">
    <property type="protein sequence ID" value="POY72189.1"/>
    <property type="molecule type" value="Genomic_DNA"/>
</dbReference>